<keyword evidence="5 6" id="KW-0472">Membrane</keyword>
<dbReference type="EMBL" id="CP020612">
    <property type="protein sequence ID" value="ARJ69947.1"/>
    <property type="molecule type" value="Genomic_DNA"/>
</dbReference>
<dbReference type="Pfam" id="PF03239">
    <property type="entry name" value="FTR1"/>
    <property type="match status" value="1"/>
</dbReference>
<comment type="subcellular location">
    <subcellularLocation>
        <location evidence="1">Membrane</location>
        <topology evidence="1">Multi-pass membrane protein</topology>
    </subcellularLocation>
</comment>
<comment type="similarity">
    <text evidence="2">Belongs to the oxidase-dependent Fe transporter (OFeT) (TC 9.A.10.1) family.</text>
</comment>
<dbReference type="GO" id="GO:0033573">
    <property type="term" value="C:high-affinity iron permease complex"/>
    <property type="evidence" value="ECO:0007669"/>
    <property type="project" value="InterPro"/>
</dbReference>
<proteinExistence type="inferred from homology"/>
<dbReference type="PANTHER" id="PTHR31632">
    <property type="entry name" value="IRON TRANSPORTER FTH1"/>
    <property type="match status" value="1"/>
</dbReference>
<keyword evidence="4 6" id="KW-1133">Transmembrane helix</keyword>
<feature type="transmembrane region" description="Helical" evidence="6">
    <location>
        <begin position="70"/>
        <end position="89"/>
    </location>
</feature>
<dbReference type="GO" id="GO:0015093">
    <property type="term" value="F:ferrous iron transmembrane transporter activity"/>
    <property type="evidence" value="ECO:0007669"/>
    <property type="project" value="TreeGrafter"/>
</dbReference>
<dbReference type="InterPro" id="IPR004923">
    <property type="entry name" value="FTR1/Fip1/EfeU"/>
</dbReference>
<evidence type="ECO:0000313" key="7">
    <source>
        <dbReference type="EMBL" id="ARJ69947.1"/>
    </source>
</evidence>
<dbReference type="AlphaFoldDB" id="A0A1W6CYK0"/>
<evidence type="ECO:0000256" key="2">
    <source>
        <dbReference type="ARBA" id="ARBA00008333"/>
    </source>
</evidence>
<organism evidence="7 8">
    <name type="scientific">Paracoccus contaminans</name>
    <dbReference type="NCBI Taxonomy" id="1945662"/>
    <lineage>
        <taxon>Bacteria</taxon>
        <taxon>Pseudomonadati</taxon>
        <taxon>Pseudomonadota</taxon>
        <taxon>Alphaproteobacteria</taxon>
        <taxon>Rhodobacterales</taxon>
        <taxon>Paracoccaceae</taxon>
        <taxon>Paracoccus</taxon>
    </lineage>
</organism>
<keyword evidence="3 6" id="KW-0812">Transmembrane</keyword>
<feature type="transmembrane region" description="Helical" evidence="6">
    <location>
        <begin position="33"/>
        <end position="58"/>
    </location>
</feature>
<name>A0A1W6CYK0_9RHOB</name>
<evidence type="ECO:0000256" key="4">
    <source>
        <dbReference type="ARBA" id="ARBA00022989"/>
    </source>
</evidence>
<evidence type="ECO:0000256" key="3">
    <source>
        <dbReference type="ARBA" id="ARBA00022692"/>
    </source>
</evidence>
<sequence>MLVAFLIMFREGVEAALIVGIIAAYLGRTGRAAWLPAVWVGVLLAVALSLFAGAALQLASAEFPQRMQELFEAALGAVAVVVLMSMVIWMRRAARSVRGTLEGGVERAFASAGATWALIGTTFLAVAREGLEAVFFLLALFQQSPGPSVPLSALAGLAVAAVAGVGLYRGSVRLDLARFFRWTGVLVIVVAAGLAATVLRSLHEAGIWNHLQQTAWDLGRLLPVSSVPGAILSGLFGYHDRPAVGEVMLWAAVLIPSLWLFLRPQDEPRSGRRAVH</sequence>
<keyword evidence="8" id="KW-1185">Reference proteome</keyword>
<evidence type="ECO:0000256" key="1">
    <source>
        <dbReference type="ARBA" id="ARBA00004141"/>
    </source>
</evidence>
<accession>A0A1W6CYK0</accession>
<dbReference type="KEGG" id="pcon:B0A89_10205"/>
<dbReference type="NCBIfam" id="NF041756">
    <property type="entry name" value="EfeU"/>
    <property type="match status" value="1"/>
</dbReference>
<evidence type="ECO:0000256" key="6">
    <source>
        <dbReference type="SAM" id="Phobius"/>
    </source>
</evidence>
<gene>
    <name evidence="7" type="ORF">B0A89_10205</name>
</gene>
<dbReference type="RefSeq" id="WP_085378066.1">
    <property type="nucleotide sequence ID" value="NZ_CP020612.1"/>
</dbReference>
<feature type="transmembrane region" description="Helical" evidence="6">
    <location>
        <begin position="179"/>
        <end position="199"/>
    </location>
</feature>
<dbReference type="PANTHER" id="PTHR31632:SF2">
    <property type="entry name" value="PLASMA MEMBRANE IRON PERMEASE"/>
    <property type="match status" value="1"/>
</dbReference>
<reference evidence="7 8" key="1">
    <citation type="submission" date="2017-03" db="EMBL/GenBank/DDBJ databases">
        <title>Genome sequence of Paracoccus contaminans isolated from a water microcosm.</title>
        <authorList>
            <person name="Aurass P."/>
            <person name="Karste S."/>
            <person name="Trost E."/>
            <person name="Glaeser S.P."/>
            <person name="Kaempfer P."/>
            <person name="Flieger A."/>
        </authorList>
    </citation>
    <scope>NUCLEOTIDE SEQUENCE [LARGE SCALE GENOMIC DNA]</scope>
    <source>
        <strain evidence="8">RKI 16-01929T\LMG 29738T\CCM 8701T\CIP 111112T</strain>
    </source>
</reference>
<dbReference type="STRING" id="1945662.B0A89_10205"/>
<protein>
    <submittedName>
        <fullName evidence="7">Iron transporter</fullName>
    </submittedName>
</protein>
<feature type="transmembrane region" description="Helical" evidence="6">
    <location>
        <begin position="109"/>
        <end position="127"/>
    </location>
</feature>
<feature type="transmembrane region" description="Helical" evidence="6">
    <location>
        <begin position="147"/>
        <end position="167"/>
    </location>
</feature>
<feature type="transmembrane region" description="Helical" evidence="6">
    <location>
        <begin position="243"/>
        <end position="262"/>
    </location>
</feature>
<feature type="transmembrane region" description="Helical" evidence="6">
    <location>
        <begin position="6"/>
        <end position="26"/>
    </location>
</feature>
<evidence type="ECO:0000256" key="5">
    <source>
        <dbReference type="ARBA" id="ARBA00023136"/>
    </source>
</evidence>
<dbReference type="OrthoDB" id="7260758at2"/>
<evidence type="ECO:0000313" key="8">
    <source>
        <dbReference type="Proteomes" id="UP000193017"/>
    </source>
</evidence>
<dbReference type="Proteomes" id="UP000193017">
    <property type="component" value="Chromosome"/>
</dbReference>